<dbReference type="GO" id="GO:0000272">
    <property type="term" value="P:polysaccharide catabolic process"/>
    <property type="evidence" value="ECO:0007669"/>
    <property type="project" value="InterPro"/>
</dbReference>
<dbReference type="Pfam" id="PF00963">
    <property type="entry name" value="Cohesin"/>
    <property type="match status" value="1"/>
</dbReference>
<keyword evidence="2" id="KW-0812">Transmembrane</keyword>
<keyword evidence="2" id="KW-1133">Transmembrane helix</keyword>
<gene>
    <name evidence="5" type="ORF">SAMN05518682_1969</name>
</gene>
<evidence type="ECO:0000256" key="3">
    <source>
        <dbReference type="SAM" id="SignalP"/>
    </source>
</evidence>
<evidence type="ECO:0000313" key="6">
    <source>
        <dbReference type="Proteomes" id="UP000186235"/>
    </source>
</evidence>
<dbReference type="InterPro" id="IPR008965">
    <property type="entry name" value="CBM2/CBM3_carb-bd_dom_sf"/>
</dbReference>
<dbReference type="SUPFAM" id="SSF49384">
    <property type="entry name" value="Carbohydrate-binding domain"/>
    <property type="match status" value="1"/>
</dbReference>
<organism evidence="5 6">
    <name type="scientific">Cellulosimicrobium aquatile</name>
    <dbReference type="NCBI Taxonomy" id="1612203"/>
    <lineage>
        <taxon>Bacteria</taxon>
        <taxon>Bacillati</taxon>
        <taxon>Actinomycetota</taxon>
        <taxon>Actinomycetes</taxon>
        <taxon>Micrococcales</taxon>
        <taxon>Promicromonosporaceae</taxon>
        <taxon>Cellulosimicrobium</taxon>
    </lineage>
</organism>
<dbReference type="GO" id="GO:0030246">
    <property type="term" value="F:carbohydrate binding"/>
    <property type="evidence" value="ECO:0007669"/>
    <property type="project" value="InterPro"/>
</dbReference>
<accession>A0A1N6RJD8</accession>
<dbReference type="InterPro" id="IPR006311">
    <property type="entry name" value="TAT_signal"/>
</dbReference>
<keyword evidence="6" id="KW-1185">Reference proteome</keyword>
<feature type="signal peptide" evidence="3">
    <location>
        <begin position="1"/>
        <end position="33"/>
    </location>
</feature>
<proteinExistence type="predicted"/>
<protein>
    <submittedName>
        <fullName evidence="5">Cohesin domain-containing protein</fullName>
    </submittedName>
</protein>
<dbReference type="EMBL" id="FTMI01000003">
    <property type="protein sequence ID" value="SIQ29008.1"/>
    <property type="molecule type" value="Genomic_DNA"/>
</dbReference>
<evidence type="ECO:0000313" key="5">
    <source>
        <dbReference type="EMBL" id="SIQ29008.1"/>
    </source>
</evidence>
<keyword evidence="3" id="KW-0732">Signal</keyword>
<sequence length="249" mass="24028">MTRPVPRRRLRVRAALVGGLAVAAAALAAPAHAAPSVAQVSLTAPASVEVGAEITVTVAAPGAVDLYAYDLAVAYDPDLVELVDDSVVTPDGGFADATDDAAGTVVVTHTRLGTSPGLGGDVTLATLTFTAVSDGAAAFAVPTATLVGADAGTATLTDAASATTTVTAADVPPTAEPTDGTTTPPVDDGGTTPPGDDGASDSSSSPSGEASGGALASTGVRVAWFVGAALLAVAVGTGILLARRRAATR</sequence>
<evidence type="ECO:0000259" key="4">
    <source>
        <dbReference type="Pfam" id="PF00963"/>
    </source>
</evidence>
<feature type="transmembrane region" description="Helical" evidence="2">
    <location>
        <begin position="222"/>
        <end position="242"/>
    </location>
</feature>
<dbReference type="AlphaFoldDB" id="A0A1N6RJD8"/>
<evidence type="ECO:0000256" key="2">
    <source>
        <dbReference type="SAM" id="Phobius"/>
    </source>
</evidence>
<evidence type="ECO:0000256" key="1">
    <source>
        <dbReference type="SAM" id="MobiDB-lite"/>
    </source>
</evidence>
<name>A0A1N6RJD8_9MICO</name>
<keyword evidence="2" id="KW-0472">Membrane</keyword>
<dbReference type="InterPro" id="IPR002102">
    <property type="entry name" value="Cohesin_dom"/>
</dbReference>
<feature type="domain" description="Cohesin" evidence="4">
    <location>
        <begin position="39"/>
        <end position="166"/>
    </location>
</feature>
<dbReference type="RefSeq" id="WP_076404807.1">
    <property type="nucleotide sequence ID" value="NZ_FTMI01000003.1"/>
</dbReference>
<dbReference type="PROSITE" id="PS51318">
    <property type="entry name" value="TAT"/>
    <property type="match status" value="1"/>
</dbReference>
<dbReference type="Gene3D" id="2.60.40.680">
    <property type="match status" value="1"/>
</dbReference>
<dbReference type="Proteomes" id="UP000186235">
    <property type="component" value="Unassembled WGS sequence"/>
</dbReference>
<reference evidence="6" key="1">
    <citation type="submission" date="2017-01" db="EMBL/GenBank/DDBJ databases">
        <authorList>
            <person name="Varghese N."/>
            <person name="Submissions S."/>
        </authorList>
    </citation>
    <scope>NUCLEOTIDE SEQUENCE [LARGE SCALE GENOMIC DNA]</scope>
    <source>
        <strain evidence="6">3bp</strain>
    </source>
</reference>
<dbReference type="CDD" id="cd08547">
    <property type="entry name" value="Type_II_cohesin"/>
    <property type="match status" value="1"/>
</dbReference>
<feature type="chain" id="PRO_5012613675" evidence="3">
    <location>
        <begin position="34"/>
        <end position="249"/>
    </location>
</feature>
<feature type="region of interest" description="Disordered" evidence="1">
    <location>
        <begin position="165"/>
        <end position="213"/>
    </location>
</feature>